<evidence type="ECO:0000313" key="3">
    <source>
        <dbReference type="EMBL" id="KAF9890139.1"/>
    </source>
</evidence>
<dbReference type="InterPro" id="IPR002347">
    <property type="entry name" value="SDR_fam"/>
</dbReference>
<comment type="caution">
    <text evidence="3">The sequence shown here is derived from an EMBL/GenBank/DDBJ whole genome shotgun (WGS) entry which is preliminary data.</text>
</comment>
<evidence type="ECO:0000256" key="1">
    <source>
        <dbReference type="ARBA" id="ARBA00022857"/>
    </source>
</evidence>
<dbReference type="PRINTS" id="PR00080">
    <property type="entry name" value="SDRFAMILY"/>
</dbReference>
<dbReference type="Gene3D" id="3.40.50.720">
    <property type="entry name" value="NAD(P)-binding Rossmann-like Domain"/>
    <property type="match status" value="1"/>
</dbReference>
<accession>A0AAD4CP57</accession>
<dbReference type="PRINTS" id="PR00081">
    <property type="entry name" value="GDHRDH"/>
</dbReference>
<keyword evidence="4" id="KW-1185">Reference proteome</keyword>
<dbReference type="SUPFAM" id="SSF51735">
    <property type="entry name" value="NAD(P)-binding Rossmann-fold domains"/>
    <property type="match status" value="1"/>
</dbReference>
<dbReference type="NCBIfam" id="NF005559">
    <property type="entry name" value="PRK07231.1"/>
    <property type="match status" value="1"/>
</dbReference>
<keyword evidence="1" id="KW-0521">NADP</keyword>
<reference evidence="3" key="1">
    <citation type="journal article" date="2019" name="Beilstein J. Org. Chem.">
        <title>Nanangenines: drimane sesquiterpenoids as the dominant metabolite cohort of a novel Australian fungus, Aspergillus nanangensis.</title>
        <authorList>
            <person name="Lacey H.J."/>
            <person name="Gilchrist C.L.M."/>
            <person name="Crombie A."/>
            <person name="Kalaitzis J.A."/>
            <person name="Vuong D."/>
            <person name="Rutledge P.J."/>
            <person name="Turner P."/>
            <person name="Pitt J.I."/>
            <person name="Lacey E."/>
            <person name="Chooi Y.H."/>
            <person name="Piggott A.M."/>
        </authorList>
    </citation>
    <scope>NUCLEOTIDE SEQUENCE</scope>
    <source>
        <strain evidence="3">MST-FP2251</strain>
    </source>
</reference>
<dbReference type="EMBL" id="VCAU01000029">
    <property type="protein sequence ID" value="KAF9890139.1"/>
    <property type="molecule type" value="Genomic_DNA"/>
</dbReference>
<dbReference type="PANTHER" id="PTHR43639:SF5">
    <property type="entry name" value="OXIDOREDUCTASE, SHORT-CHAIN DEHYDROGENASE_REDUCTASE FAMILY (AFU_ORTHOLOGUE AFUA_6G09140)"/>
    <property type="match status" value="1"/>
</dbReference>
<keyword evidence="2" id="KW-0560">Oxidoreductase</keyword>
<dbReference type="FunFam" id="3.40.50.720:FF:000084">
    <property type="entry name" value="Short-chain dehydrogenase reductase"/>
    <property type="match status" value="1"/>
</dbReference>
<protein>
    <submittedName>
        <fullName evidence="3">Uncharacterized protein</fullName>
    </submittedName>
</protein>
<gene>
    <name evidence="3" type="ORF">FE257_006300</name>
</gene>
<dbReference type="GO" id="GO:0016491">
    <property type="term" value="F:oxidoreductase activity"/>
    <property type="evidence" value="ECO:0007669"/>
    <property type="project" value="UniProtKB-KW"/>
</dbReference>
<dbReference type="AlphaFoldDB" id="A0AAD4CP57"/>
<evidence type="ECO:0000313" key="4">
    <source>
        <dbReference type="Proteomes" id="UP001194746"/>
    </source>
</evidence>
<dbReference type="InterPro" id="IPR036291">
    <property type="entry name" value="NAD(P)-bd_dom_sf"/>
</dbReference>
<sequence length="251" mass="27079">MTTASTTPRVAIVTGGADGFGAAICDRFSQEGWKVLILDLNQQKGEEKTRQDGNLRYMFGDVASRATWEQALQSVQAEFGRVDLVVNNAGITGNPTPTHLKDIAEYEKTFRVNVLPIFLSTQVIAPAMMEQGNGAFVNITSTGCTRPRPGFAFYNSSKAAVSVATKTMALEYAPKIRFNCVAPAVGQTSMLQASIGQGADSQERLRKIEESLPMRRVTQPSDIANAVWYLGTDQSSFVTGTTLEVDGGRGV</sequence>
<reference evidence="3" key="2">
    <citation type="submission" date="2020-02" db="EMBL/GenBank/DDBJ databases">
        <authorList>
            <person name="Gilchrist C.L.M."/>
            <person name="Chooi Y.-H."/>
        </authorList>
    </citation>
    <scope>NUCLEOTIDE SEQUENCE</scope>
    <source>
        <strain evidence="3">MST-FP2251</strain>
    </source>
</reference>
<dbReference type="Proteomes" id="UP001194746">
    <property type="component" value="Unassembled WGS sequence"/>
</dbReference>
<proteinExistence type="predicted"/>
<dbReference type="PANTHER" id="PTHR43639">
    <property type="entry name" value="OXIDOREDUCTASE, SHORT-CHAIN DEHYDROGENASE/REDUCTASE FAMILY (AFU_ORTHOLOGUE AFUA_5G02870)"/>
    <property type="match status" value="1"/>
</dbReference>
<name>A0AAD4CP57_ASPNN</name>
<evidence type="ECO:0000256" key="2">
    <source>
        <dbReference type="ARBA" id="ARBA00023002"/>
    </source>
</evidence>
<organism evidence="3 4">
    <name type="scientific">Aspergillus nanangensis</name>
    <dbReference type="NCBI Taxonomy" id="2582783"/>
    <lineage>
        <taxon>Eukaryota</taxon>
        <taxon>Fungi</taxon>
        <taxon>Dikarya</taxon>
        <taxon>Ascomycota</taxon>
        <taxon>Pezizomycotina</taxon>
        <taxon>Eurotiomycetes</taxon>
        <taxon>Eurotiomycetidae</taxon>
        <taxon>Eurotiales</taxon>
        <taxon>Aspergillaceae</taxon>
        <taxon>Aspergillus</taxon>
        <taxon>Aspergillus subgen. Circumdati</taxon>
    </lineage>
</organism>
<dbReference type="Pfam" id="PF13561">
    <property type="entry name" value="adh_short_C2"/>
    <property type="match status" value="1"/>
</dbReference>